<evidence type="ECO:0000313" key="3">
    <source>
        <dbReference type="Proteomes" id="UP001642520"/>
    </source>
</evidence>
<feature type="compositionally biased region" description="Basic and acidic residues" evidence="1">
    <location>
        <begin position="143"/>
        <end position="154"/>
    </location>
</feature>
<evidence type="ECO:0000313" key="2">
    <source>
        <dbReference type="EMBL" id="CAL7933834.1"/>
    </source>
</evidence>
<name>A0ABP1MYQ3_XYLVO</name>
<dbReference type="InterPro" id="IPR032064">
    <property type="entry name" value="DUF4805"/>
</dbReference>
<organism evidence="2 3">
    <name type="scientific">Xylocopa violacea</name>
    <name type="common">Violet carpenter bee</name>
    <name type="synonym">Apis violacea</name>
    <dbReference type="NCBI Taxonomy" id="135666"/>
    <lineage>
        <taxon>Eukaryota</taxon>
        <taxon>Metazoa</taxon>
        <taxon>Ecdysozoa</taxon>
        <taxon>Arthropoda</taxon>
        <taxon>Hexapoda</taxon>
        <taxon>Insecta</taxon>
        <taxon>Pterygota</taxon>
        <taxon>Neoptera</taxon>
        <taxon>Endopterygota</taxon>
        <taxon>Hymenoptera</taxon>
        <taxon>Apocrita</taxon>
        <taxon>Aculeata</taxon>
        <taxon>Apoidea</taxon>
        <taxon>Anthophila</taxon>
        <taxon>Apidae</taxon>
        <taxon>Xylocopa</taxon>
        <taxon>Xylocopa</taxon>
    </lineage>
</organism>
<feature type="compositionally biased region" description="Basic and acidic residues" evidence="1">
    <location>
        <begin position="79"/>
        <end position="91"/>
    </location>
</feature>
<feature type="compositionally biased region" description="Low complexity" evidence="1">
    <location>
        <begin position="12"/>
        <end position="23"/>
    </location>
</feature>
<feature type="region of interest" description="Disordered" evidence="1">
    <location>
        <begin position="231"/>
        <end position="308"/>
    </location>
</feature>
<feature type="region of interest" description="Disordered" evidence="1">
    <location>
        <begin position="549"/>
        <end position="610"/>
    </location>
</feature>
<sequence length="773" mass="87951">MKNGHPIITATSSSLVSPDSASSNEPTEPIVRLKLDKPKHWEWELTTSADTLPVIQLLDKDGRLLVETTGQTAQRARGSFREGLKSHEEFPSRSASERPSTGSSSFSSSSAPSPTILVQGNRNIDGFSTKFGGCQFGYAPRKSRSEVTVKEKERKGKKRHSGGSEVARQAEEAKAALKKYSTGDYLRQQIIDDLRTKNTVGKSPDEIAKERCRKMKAYLRTQSEILPRLVHVEEEESSDGSKLTGDRNDDEVRSQRIKDGLMRLREAIKDEGARTEKSANLNGEREADNKLLEAPGENSKVGDTKRKIKSEELERVRSFLQRKIQQKMEQERCFGQWDGPIRPKAGIQKRSSEHRQPEDPRGYRTRKVHSETSIIRFDPEIIQKDKQRASRQVSRERSSRSSSRSKDSFQQKTYRRSKSETIFEAAETPGTEHRQRSRDPTEKRKLYRKTKSDVLLGQVGSSRDSEQENPPRRVKSKDNVDKSWREYKERKKHEKLHRESENREVKEEDFMTKPRWKDLQAELCSFKNCRICQNLRNCVDPLQQRRGSLENQKIPENEATAFEVNSGNSTDDRPRTSPQKSYSIENKPDVPVNHSSSKVQAKSHEKNASNMISPDCGYNTIPKKTCNGYKELYTRTNVKKSDTFKVVDGSEGLEETVEQDDSRGDVDGAPVDSFEGLSGEGVLANKSNEDIARDYFRRVYQLLKKRQEEARRVAEKQEKAGCDDSSSSNCTAKVQKKKLRRKKKERNAQVTYRNNIRNCPRAGGTAAVTGVSR</sequence>
<feature type="region of interest" description="Disordered" evidence="1">
    <location>
        <begin position="1"/>
        <end position="31"/>
    </location>
</feature>
<protein>
    <submittedName>
        <fullName evidence="2">Uncharacterized protein</fullName>
    </submittedName>
</protein>
<comment type="caution">
    <text evidence="2">The sequence shown here is derived from an EMBL/GenBank/DDBJ whole genome shotgun (WGS) entry which is preliminary data.</text>
</comment>
<feature type="compositionally biased region" description="Basic residues" evidence="1">
    <location>
        <begin position="734"/>
        <end position="745"/>
    </location>
</feature>
<feature type="compositionally biased region" description="Basic and acidic residues" evidence="1">
    <location>
        <begin position="377"/>
        <end position="409"/>
    </location>
</feature>
<feature type="region of interest" description="Disordered" evidence="1">
    <location>
        <begin position="69"/>
        <end position="121"/>
    </location>
</feature>
<feature type="compositionally biased region" description="Basic and acidic residues" evidence="1">
    <location>
        <begin position="244"/>
        <end position="291"/>
    </location>
</feature>
<keyword evidence="3" id="KW-1185">Reference proteome</keyword>
<feature type="region of interest" description="Disordered" evidence="1">
    <location>
        <begin position="717"/>
        <end position="750"/>
    </location>
</feature>
<feature type="region of interest" description="Disordered" evidence="1">
    <location>
        <begin position="142"/>
        <end position="173"/>
    </location>
</feature>
<evidence type="ECO:0000256" key="1">
    <source>
        <dbReference type="SAM" id="MobiDB-lite"/>
    </source>
</evidence>
<dbReference type="Pfam" id="PF16063">
    <property type="entry name" value="DUF4805"/>
    <property type="match status" value="1"/>
</dbReference>
<accession>A0ABP1MYQ3</accession>
<feature type="compositionally biased region" description="Basic and acidic residues" evidence="1">
    <location>
        <begin position="350"/>
        <end position="362"/>
    </location>
</feature>
<proteinExistence type="predicted"/>
<feature type="region of interest" description="Disordered" evidence="1">
    <location>
        <begin position="329"/>
        <end position="509"/>
    </location>
</feature>
<reference evidence="2 3" key="1">
    <citation type="submission" date="2024-08" db="EMBL/GenBank/DDBJ databases">
        <authorList>
            <person name="Will J Nash"/>
            <person name="Angela Man"/>
            <person name="Seanna McTaggart"/>
            <person name="Kendall Baker"/>
            <person name="Tom Barker"/>
            <person name="Leah Catchpole"/>
            <person name="Alex Durrant"/>
            <person name="Karim Gharbi"/>
            <person name="Naomi Irish"/>
            <person name="Gemy Kaithakottil"/>
            <person name="Debby Ku"/>
            <person name="Aaliyah Providence"/>
            <person name="Felix Shaw"/>
            <person name="David Swarbreck"/>
            <person name="Chris Watkins"/>
            <person name="Ann M. McCartney"/>
            <person name="Giulio Formenti"/>
            <person name="Alice Mouton"/>
            <person name="Noel Vella"/>
            <person name="Bjorn M von Reumont"/>
            <person name="Adriana Vella"/>
            <person name="Wilfried Haerty"/>
        </authorList>
    </citation>
    <scope>NUCLEOTIDE SEQUENCE [LARGE SCALE GENOMIC DNA]</scope>
</reference>
<gene>
    <name evidence="2" type="ORF">XYLVIOL_LOCUS673</name>
</gene>
<feature type="compositionally biased region" description="Basic and acidic residues" evidence="1">
    <location>
        <begin position="496"/>
        <end position="509"/>
    </location>
</feature>
<dbReference type="EMBL" id="CAXAJV020001281">
    <property type="protein sequence ID" value="CAL7933834.1"/>
    <property type="molecule type" value="Genomic_DNA"/>
</dbReference>
<feature type="compositionally biased region" description="Basic and acidic residues" evidence="1">
    <location>
        <begin position="430"/>
        <end position="444"/>
    </location>
</feature>
<feature type="compositionally biased region" description="Low complexity" evidence="1">
    <location>
        <begin position="97"/>
        <end position="114"/>
    </location>
</feature>
<feature type="compositionally biased region" description="Basic and acidic residues" evidence="1">
    <location>
        <begin position="463"/>
        <end position="489"/>
    </location>
</feature>
<dbReference type="Proteomes" id="UP001642520">
    <property type="component" value="Unassembled WGS sequence"/>
</dbReference>